<name>A0A6J6IHM5_9ZZZZ</name>
<keyword evidence="2" id="KW-0501">Molybdenum cofactor biosynthesis</keyword>
<dbReference type="PANTHER" id="PTHR30592">
    <property type="entry name" value="FORMATE DEHYDROGENASE"/>
    <property type="match status" value="1"/>
</dbReference>
<dbReference type="AlphaFoldDB" id="A0A6J6IHM5"/>
<dbReference type="Gene3D" id="3.10.20.10">
    <property type="match status" value="1"/>
</dbReference>
<dbReference type="GO" id="GO:0016783">
    <property type="term" value="F:sulfurtransferase activity"/>
    <property type="evidence" value="ECO:0007669"/>
    <property type="project" value="InterPro"/>
</dbReference>
<evidence type="ECO:0000256" key="2">
    <source>
        <dbReference type="ARBA" id="ARBA00023150"/>
    </source>
</evidence>
<sequence>MRRSVATNRSLCPVARKRTDQILVVKIGKDAQRRAPDDLVVEEPMSIQLDGHLVATTMRTPGHDYELAVGFCHADGLLAGAPILTVRYCANGSAVESEFNIVTVETGGLAPVPTPRLGTTSSSCGLCGSQSLDELTDRLSPLSGDSLVVFESELILQIPQRVQSSQQLFALTGAVHAAATFDSKGNILLVREDVGRHNAVDKVVGKLLLDGQIPAHSLGLFVSGRASFEMVQKAWAAGFGTLVSVSAPTSLAVQTARRAGISLYGFVRDGSAVRYSPA</sequence>
<keyword evidence="1" id="KW-0963">Cytoplasm</keyword>
<dbReference type="GO" id="GO:0006777">
    <property type="term" value="P:Mo-molybdopterin cofactor biosynthetic process"/>
    <property type="evidence" value="ECO:0007669"/>
    <property type="project" value="UniProtKB-KW"/>
</dbReference>
<dbReference type="Gene3D" id="3.40.140.10">
    <property type="entry name" value="Cytidine Deaminase, domain 2"/>
    <property type="match status" value="1"/>
</dbReference>
<dbReference type="PANTHER" id="PTHR30592:SF1">
    <property type="entry name" value="SULFUR CARRIER PROTEIN FDHD"/>
    <property type="match status" value="1"/>
</dbReference>
<protein>
    <submittedName>
        <fullName evidence="4">Unannotated protein</fullName>
    </submittedName>
</protein>
<evidence type="ECO:0000256" key="1">
    <source>
        <dbReference type="ARBA" id="ARBA00022490"/>
    </source>
</evidence>
<dbReference type="PIRSF" id="PIRSF015626">
    <property type="entry name" value="FdhD"/>
    <property type="match status" value="1"/>
</dbReference>
<dbReference type="Pfam" id="PF02634">
    <property type="entry name" value="FdhD-NarQ"/>
    <property type="match status" value="1"/>
</dbReference>
<dbReference type="InterPro" id="IPR016193">
    <property type="entry name" value="Cytidine_deaminase-like"/>
</dbReference>
<dbReference type="EMBL" id="CAEZUK010000074">
    <property type="protein sequence ID" value="CAB4598767.1"/>
    <property type="molecule type" value="Genomic_DNA"/>
</dbReference>
<organism evidence="4">
    <name type="scientific">freshwater metagenome</name>
    <dbReference type="NCBI Taxonomy" id="449393"/>
    <lineage>
        <taxon>unclassified sequences</taxon>
        <taxon>metagenomes</taxon>
        <taxon>ecological metagenomes</taxon>
    </lineage>
</organism>
<evidence type="ECO:0000313" key="4">
    <source>
        <dbReference type="EMBL" id="CAB4623965.1"/>
    </source>
</evidence>
<dbReference type="InterPro" id="IPR003786">
    <property type="entry name" value="FdhD"/>
</dbReference>
<accession>A0A6J6IHM5</accession>
<evidence type="ECO:0000313" key="5">
    <source>
        <dbReference type="EMBL" id="CAB4778312.1"/>
    </source>
</evidence>
<dbReference type="NCBIfam" id="TIGR00129">
    <property type="entry name" value="fdhD_narQ"/>
    <property type="match status" value="1"/>
</dbReference>
<dbReference type="SUPFAM" id="SSF53927">
    <property type="entry name" value="Cytidine deaminase-like"/>
    <property type="match status" value="1"/>
</dbReference>
<proteinExistence type="inferred from homology"/>
<reference evidence="4" key="1">
    <citation type="submission" date="2020-05" db="EMBL/GenBank/DDBJ databases">
        <authorList>
            <person name="Chiriac C."/>
            <person name="Salcher M."/>
            <person name="Ghai R."/>
            <person name="Kavagutti S V."/>
        </authorList>
    </citation>
    <scope>NUCLEOTIDE SEQUENCE</scope>
</reference>
<evidence type="ECO:0000313" key="3">
    <source>
        <dbReference type="EMBL" id="CAB4598767.1"/>
    </source>
</evidence>
<dbReference type="EMBL" id="CAEZZV010000072">
    <property type="protein sequence ID" value="CAB4778312.1"/>
    <property type="molecule type" value="Genomic_DNA"/>
</dbReference>
<dbReference type="EMBL" id="CAEZVL010000020">
    <property type="protein sequence ID" value="CAB4623965.1"/>
    <property type="molecule type" value="Genomic_DNA"/>
</dbReference>
<dbReference type="HAMAP" id="MF_00187">
    <property type="entry name" value="FdhD"/>
    <property type="match status" value="1"/>
</dbReference>
<gene>
    <name evidence="3" type="ORF">UFOPK1820_00586</name>
    <name evidence="4" type="ORF">UFOPK1960_00240</name>
    <name evidence="5" type="ORF">UFOPK2921_00691</name>
</gene>